<sequence>MTHTHKQILVVLPHPDDEAFGASGSLAIHVYNGAKVTYACLTLGQMGRNMGVPPFANRVTLPAIRLEELKASCKAIGIEDLRLLGFHDKMIEFEEPQLLDGKISELIQELRPSLIITFYPGYSVHPDHDATGAAVVRVVAAMPKEERPIVQCMAFAKNTVEDIGRPDTIVDVRGFLKNKIDSIRAHRSQFQAPELMGKNKLSDKELEDRFGMERFWTYRFND</sequence>
<keyword evidence="2" id="KW-1185">Reference proteome</keyword>
<accession>A0ABR8MYV5</accession>
<dbReference type="InterPro" id="IPR024078">
    <property type="entry name" value="LmbE-like_dom_sf"/>
</dbReference>
<protein>
    <submittedName>
        <fullName evidence="1">Bacillithiol biosynthesis deacetylase BshB2</fullName>
    </submittedName>
</protein>
<dbReference type="PANTHER" id="PTHR12993:SF27">
    <property type="entry name" value="N-ACETYL-ALPHA-D-GLUCOSAMINYL L-MALATE DEACETYLASE 2-RELATED"/>
    <property type="match status" value="1"/>
</dbReference>
<dbReference type="NCBIfam" id="TIGR04000">
    <property type="entry name" value="thiol_BshB2"/>
    <property type="match status" value="1"/>
</dbReference>
<gene>
    <name evidence="1" type="primary">bshB2</name>
    <name evidence="1" type="ORF">H8B09_13170</name>
</gene>
<evidence type="ECO:0000313" key="1">
    <source>
        <dbReference type="EMBL" id="MBD3919709.1"/>
    </source>
</evidence>
<dbReference type="Pfam" id="PF02585">
    <property type="entry name" value="PIG-L"/>
    <property type="match status" value="1"/>
</dbReference>
<dbReference type="RefSeq" id="WP_191204003.1">
    <property type="nucleotide sequence ID" value="NZ_JACXZA010000003.1"/>
</dbReference>
<proteinExistence type="predicted"/>
<evidence type="ECO:0000313" key="2">
    <source>
        <dbReference type="Proteomes" id="UP000609346"/>
    </source>
</evidence>
<comment type="caution">
    <text evidence="1">The sequence shown here is derived from an EMBL/GenBank/DDBJ whole genome shotgun (WGS) entry which is preliminary data.</text>
</comment>
<dbReference type="InterPro" id="IPR003737">
    <property type="entry name" value="GlcNAc_PI_deacetylase-related"/>
</dbReference>
<dbReference type="InterPro" id="IPR023841">
    <property type="entry name" value="BshB2"/>
</dbReference>
<reference evidence="1 2" key="1">
    <citation type="submission" date="2020-09" db="EMBL/GenBank/DDBJ databases">
        <title>Paenibacillus sp. strain PR3 16S rRNA gene Genome sequencing and assembly.</title>
        <authorList>
            <person name="Kim J."/>
        </authorList>
    </citation>
    <scope>NUCLEOTIDE SEQUENCE [LARGE SCALE GENOMIC DNA]</scope>
    <source>
        <strain evidence="1 2">PR3</strain>
    </source>
</reference>
<dbReference type="EMBL" id="JACXZA010000003">
    <property type="protein sequence ID" value="MBD3919709.1"/>
    <property type="molecule type" value="Genomic_DNA"/>
</dbReference>
<organism evidence="1 2">
    <name type="scientific">Paenibacillus terricola</name>
    <dbReference type="NCBI Taxonomy" id="2763503"/>
    <lineage>
        <taxon>Bacteria</taxon>
        <taxon>Bacillati</taxon>
        <taxon>Bacillota</taxon>
        <taxon>Bacilli</taxon>
        <taxon>Bacillales</taxon>
        <taxon>Paenibacillaceae</taxon>
        <taxon>Paenibacillus</taxon>
    </lineage>
</organism>
<name>A0ABR8MYV5_9BACL</name>
<dbReference type="SUPFAM" id="SSF102588">
    <property type="entry name" value="LmbE-like"/>
    <property type="match status" value="1"/>
</dbReference>
<dbReference type="Gene3D" id="3.40.50.10320">
    <property type="entry name" value="LmbE-like"/>
    <property type="match status" value="1"/>
</dbReference>
<dbReference type="PANTHER" id="PTHR12993">
    <property type="entry name" value="N-ACETYLGLUCOSAMINYL-PHOSPHATIDYLINOSITOL DE-N-ACETYLASE-RELATED"/>
    <property type="match status" value="1"/>
</dbReference>
<dbReference type="Proteomes" id="UP000609346">
    <property type="component" value="Unassembled WGS sequence"/>
</dbReference>